<comment type="catalytic activity">
    <reaction evidence="12">
        <text>a (3S)-3-hydroxyacyl-CoA + NAD(+) = a 3-oxoacyl-CoA + NADH + H(+)</text>
        <dbReference type="Rhea" id="RHEA:22432"/>
        <dbReference type="ChEBI" id="CHEBI:15378"/>
        <dbReference type="ChEBI" id="CHEBI:57318"/>
        <dbReference type="ChEBI" id="CHEBI:57540"/>
        <dbReference type="ChEBI" id="CHEBI:57945"/>
        <dbReference type="ChEBI" id="CHEBI:90726"/>
        <dbReference type="EC" id="1.1.1.35"/>
    </reaction>
</comment>
<keyword evidence="8" id="KW-0576">Peroxisome</keyword>
<comment type="pathway">
    <text evidence="2">Lipid metabolism; fatty acid beta-oxidation.</text>
</comment>
<evidence type="ECO:0000256" key="3">
    <source>
        <dbReference type="ARBA" id="ARBA00022832"/>
    </source>
</evidence>
<evidence type="ECO:0000256" key="8">
    <source>
        <dbReference type="ARBA" id="ARBA00023140"/>
    </source>
</evidence>
<gene>
    <name evidence="15" type="ORF">PFY00_14970</name>
</gene>
<proteinExistence type="predicted"/>
<dbReference type="InterPro" id="IPR006176">
    <property type="entry name" value="3-OHacyl-CoA_DH_NAD-bd"/>
</dbReference>
<dbReference type="SUPFAM" id="SSF51735">
    <property type="entry name" value="NAD(P)-binding Rossmann-fold domains"/>
    <property type="match status" value="1"/>
</dbReference>
<dbReference type="EMBL" id="JAQIOY010000006">
    <property type="protein sequence ID" value="MDA7426034.1"/>
    <property type="molecule type" value="Genomic_DNA"/>
</dbReference>
<dbReference type="InterPro" id="IPR001753">
    <property type="entry name" value="Enoyl-CoA_hydra/iso"/>
</dbReference>
<evidence type="ECO:0000256" key="10">
    <source>
        <dbReference type="ARBA" id="ARBA00023239"/>
    </source>
</evidence>
<dbReference type="InterPro" id="IPR029045">
    <property type="entry name" value="ClpP/crotonase-like_dom_sf"/>
</dbReference>
<reference evidence="15 16" key="1">
    <citation type="submission" date="2023-01" db="EMBL/GenBank/DDBJ databases">
        <title>Thalassococcus onchidii sp. nov., isolated from a marine invertebrate from the South China Sea.</title>
        <authorList>
            <person name="Xu S."/>
            <person name="Liu Z."/>
            <person name="Xu Y."/>
        </authorList>
    </citation>
    <scope>NUCLEOTIDE SEQUENCE [LARGE SCALE GENOMIC DNA]</scope>
    <source>
        <strain evidence="15 16">KCTC 32084</strain>
    </source>
</reference>
<evidence type="ECO:0000256" key="5">
    <source>
        <dbReference type="ARBA" id="ARBA00023002"/>
    </source>
</evidence>
<feature type="domain" description="3-hydroxyacyl-CoA dehydrogenase NAD binding" evidence="14">
    <location>
        <begin position="286"/>
        <end position="462"/>
    </location>
</feature>
<dbReference type="CDD" id="cd06558">
    <property type="entry name" value="crotonase-like"/>
    <property type="match status" value="1"/>
</dbReference>
<dbReference type="Pfam" id="PF00725">
    <property type="entry name" value="3HCDH"/>
    <property type="match status" value="1"/>
</dbReference>
<evidence type="ECO:0000256" key="7">
    <source>
        <dbReference type="ARBA" id="ARBA00023098"/>
    </source>
</evidence>
<dbReference type="InterPro" id="IPR008927">
    <property type="entry name" value="6-PGluconate_DH-like_C_sf"/>
</dbReference>
<dbReference type="RefSeq" id="WP_271433389.1">
    <property type="nucleotide sequence ID" value="NZ_JAQIOY010000006.1"/>
</dbReference>
<evidence type="ECO:0000313" key="15">
    <source>
        <dbReference type="EMBL" id="MDA7426034.1"/>
    </source>
</evidence>
<keyword evidence="9" id="KW-0413">Isomerase</keyword>
<dbReference type="Gene3D" id="1.10.1040.50">
    <property type="match status" value="1"/>
</dbReference>
<keyword evidence="3" id="KW-0276">Fatty acid metabolism</keyword>
<comment type="caution">
    <text evidence="15">The sequence shown here is derived from an EMBL/GenBank/DDBJ whole genome shotgun (WGS) entry which is preliminary data.</text>
</comment>
<protein>
    <submittedName>
        <fullName evidence="15">3-hydroxyacyl-CoA dehydrogenase NAD-binding domain-containing protein</fullName>
    </submittedName>
</protein>
<feature type="domain" description="3-hydroxyacyl-CoA dehydrogenase C-terminal" evidence="13">
    <location>
        <begin position="467"/>
        <end position="560"/>
    </location>
</feature>
<dbReference type="Proteomes" id="UP001210720">
    <property type="component" value="Unassembled WGS sequence"/>
</dbReference>
<dbReference type="Pfam" id="PF02737">
    <property type="entry name" value="3HCDH_N"/>
    <property type="match status" value="1"/>
</dbReference>
<evidence type="ECO:0000256" key="9">
    <source>
        <dbReference type="ARBA" id="ARBA00023235"/>
    </source>
</evidence>
<evidence type="ECO:0000259" key="13">
    <source>
        <dbReference type="Pfam" id="PF00725"/>
    </source>
</evidence>
<dbReference type="InterPro" id="IPR006108">
    <property type="entry name" value="3HC_DH_C"/>
</dbReference>
<dbReference type="SUPFAM" id="SSF52096">
    <property type="entry name" value="ClpP/crotonase"/>
    <property type="match status" value="1"/>
</dbReference>
<dbReference type="InterPro" id="IPR036291">
    <property type="entry name" value="NAD(P)-bd_dom_sf"/>
</dbReference>
<evidence type="ECO:0000256" key="2">
    <source>
        <dbReference type="ARBA" id="ARBA00005005"/>
    </source>
</evidence>
<keyword evidence="11" id="KW-0511">Multifunctional enzyme</keyword>
<accession>A0ABT4XVN3</accession>
<evidence type="ECO:0000313" key="16">
    <source>
        <dbReference type="Proteomes" id="UP001210720"/>
    </source>
</evidence>
<dbReference type="Gene3D" id="3.90.226.10">
    <property type="entry name" value="2-enoyl-CoA Hydratase, Chain A, domain 1"/>
    <property type="match status" value="1"/>
</dbReference>
<evidence type="ECO:0000256" key="11">
    <source>
        <dbReference type="ARBA" id="ARBA00023268"/>
    </source>
</evidence>
<keyword evidence="10" id="KW-0456">Lyase</keyword>
<evidence type="ECO:0000256" key="4">
    <source>
        <dbReference type="ARBA" id="ARBA00022963"/>
    </source>
</evidence>
<sequence>MTVTTKRVGTALIVTLDNAPVNAIGQAMRQGLIDVLTGIGSETGLTRVILTGAGRAFAAGADAREFDADPIEPHLPDVVAQIEACEVPWVAAINGVALGGGCELALACRYRIAAPGVSIGLPEVTLGVVPGAGGTQRLPRLIGLRRALEMIATGKPVTAQQAEAIGLIDGIADDPVAMAQYLDIGTLELAERICDLPAPAPNEQAIADARALAAKKSAGQIAPLRAIDLVELTSAASMTDGLSRERETFLDLRTGDQARALRHIFFAERAAKPPNWLQAQAPALDQVAVVGGGTMGAGIAYALLNAGLRVVLLEVDQEAVDRARINVNKIVDASLKRGLIDQAGAEDRQSRLTLSDDFQAASGAGLAIEAAFESMEVKRSVFTALEQALPRDAILATNTSYLDINEIASGVSDPSRVLGLHFFAPAHIMKLLEIVRAQATSETALAVGYALAKTLRKVPVLAGVCDGFIGNRILQRYREAADTVFMDGSTPWEVDEAMVAFGYAMGPYEAQDLSGLDIAHANRRRQDATRDPNRRYIPIADRMVELGKLGRKTGAGWYRYPGGNGKVDDPIVADLAVEEAHFAGISRVDYSEPEIEERLVLAMINEAADILHEGIAQNARDIDLVTVFGYGFPRWRGGLMHYADQLGVPQIVQRLEVFAQEDPLVWRVSQTLLDCVEQGISLAQYRGSDR</sequence>
<keyword evidence="16" id="KW-1185">Reference proteome</keyword>
<evidence type="ECO:0000256" key="12">
    <source>
        <dbReference type="ARBA" id="ARBA00049556"/>
    </source>
</evidence>
<dbReference type="Pfam" id="PF00378">
    <property type="entry name" value="ECH_1"/>
    <property type="match status" value="1"/>
</dbReference>
<dbReference type="Gene3D" id="3.40.50.720">
    <property type="entry name" value="NAD(P)-binding Rossmann-like Domain"/>
    <property type="match status" value="1"/>
</dbReference>
<evidence type="ECO:0000259" key="14">
    <source>
        <dbReference type="Pfam" id="PF02737"/>
    </source>
</evidence>
<name>A0ABT4XVN3_9RHOB</name>
<evidence type="ECO:0000256" key="6">
    <source>
        <dbReference type="ARBA" id="ARBA00023027"/>
    </source>
</evidence>
<keyword evidence="6" id="KW-0520">NAD</keyword>
<keyword evidence="4" id="KW-0442">Lipid degradation</keyword>
<evidence type="ECO:0000256" key="1">
    <source>
        <dbReference type="ARBA" id="ARBA00004275"/>
    </source>
</evidence>
<keyword evidence="5" id="KW-0560">Oxidoreductase</keyword>
<organism evidence="15 16">
    <name type="scientific">Thalassococcus lentus</name>
    <dbReference type="NCBI Taxonomy" id="1210524"/>
    <lineage>
        <taxon>Bacteria</taxon>
        <taxon>Pseudomonadati</taxon>
        <taxon>Pseudomonadota</taxon>
        <taxon>Alphaproteobacteria</taxon>
        <taxon>Rhodobacterales</taxon>
        <taxon>Roseobacteraceae</taxon>
        <taxon>Thalassococcus</taxon>
    </lineage>
</organism>
<keyword evidence="7" id="KW-0443">Lipid metabolism</keyword>
<dbReference type="PANTHER" id="PTHR23309">
    <property type="entry name" value="3-HYDROXYACYL-COA DEHYROGENASE"/>
    <property type="match status" value="1"/>
</dbReference>
<dbReference type="SUPFAM" id="SSF48179">
    <property type="entry name" value="6-phosphogluconate dehydrogenase C-terminal domain-like"/>
    <property type="match status" value="2"/>
</dbReference>
<comment type="subcellular location">
    <subcellularLocation>
        <location evidence="1">Peroxisome</location>
    </subcellularLocation>
</comment>
<dbReference type="PANTHER" id="PTHR23309:SF51">
    <property type="entry name" value="3-HYDROXYACYL-COA DEHYDROGENASE-RELATED"/>
    <property type="match status" value="1"/>
</dbReference>